<dbReference type="Proteomes" id="UP000069940">
    <property type="component" value="Unassembled WGS sequence"/>
</dbReference>
<sequence length="423" mass="48170">MSQADHHSCQNSRSVYRQSCLRQIFVLRTPTSHNRLHYSVSRQRSLQSSLATTSFHWFASRYRTVRRPSHQRLLIQLAQADAFREEVRDLHVDKAVGKRSSTRLLAPFLDSEGIIRVGGSLRLSDQPFLAKHPALLPSNHPLARLIAKSYHLALIHGGGRLTLAAMREKFWPIHGRLVRSVLRSCYRCARANFVPTSQHIGQLPLHRITPGRPFVVTGMDYAGPVYLKPVHKRAVAMKAYICIFICFCTKAVHIELVSDLSTQAFLSARRRFIARRGRPTDLYFDNGKNFQGAANELEDVYRMLENEDRRNEVTSNRSSERITWHFTPPKAPHFGGLWEAAVKVAKAQLYRQLSATRLSFEDLSTILAQIEASMNSRPLVPLSEDPNDIVELTLAHFLIGSTMHAMPASDFHQTPLNRLVDYY</sequence>
<accession>A0ABM1XYA3</accession>
<dbReference type="PANTHER" id="PTHR47331:SF2">
    <property type="match status" value="1"/>
</dbReference>
<dbReference type="GeneID" id="134286424"/>
<organism evidence="2 3">
    <name type="scientific">Aedes albopictus</name>
    <name type="common">Asian tiger mosquito</name>
    <name type="synonym">Stegomyia albopicta</name>
    <dbReference type="NCBI Taxonomy" id="7160"/>
    <lineage>
        <taxon>Eukaryota</taxon>
        <taxon>Metazoa</taxon>
        <taxon>Ecdysozoa</taxon>
        <taxon>Arthropoda</taxon>
        <taxon>Hexapoda</taxon>
        <taxon>Insecta</taxon>
        <taxon>Pterygota</taxon>
        <taxon>Neoptera</taxon>
        <taxon>Endopterygota</taxon>
        <taxon>Diptera</taxon>
        <taxon>Nematocera</taxon>
        <taxon>Culicoidea</taxon>
        <taxon>Culicidae</taxon>
        <taxon>Culicinae</taxon>
        <taxon>Aedini</taxon>
        <taxon>Aedes</taxon>
        <taxon>Stegomyia</taxon>
    </lineage>
</organism>
<evidence type="ECO:0000313" key="2">
    <source>
        <dbReference type="EnsemblMetazoa" id="AALFPA23_003954.P4655"/>
    </source>
</evidence>
<reference evidence="2" key="2">
    <citation type="submission" date="2025-05" db="UniProtKB">
        <authorList>
            <consortium name="EnsemblMetazoa"/>
        </authorList>
    </citation>
    <scope>IDENTIFICATION</scope>
    <source>
        <strain evidence="2">Foshan</strain>
    </source>
</reference>
<dbReference type="Gene3D" id="3.30.420.10">
    <property type="entry name" value="Ribonuclease H-like superfamily/Ribonuclease H"/>
    <property type="match status" value="1"/>
</dbReference>
<dbReference type="EnsemblMetazoa" id="AALFPA23_003954.R4655">
    <property type="protein sequence ID" value="AALFPA23_003954.P4655"/>
    <property type="gene ID" value="AALFPA23_003954"/>
</dbReference>
<name>A0ABM1XYA3_AEDAL</name>
<evidence type="ECO:0000259" key="1">
    <source>
        <dbReference type="PROSITE" id="PS50994"/>
    </source>
</evidence>
<dbReference type="PANTHER" id="PTHR47331">
    <property type="entry name" value="PHD-TYPE DOMAIN-CONTAINING PROTEIN"/>
    <property type="match status" value="1"/>
</dbReference>
<evidence type="ECO:0000313" key="3">
    <source>
        <dbReference type="Proteomes" id="UP000069940"/>
    </source>
</evidence>
<keyword evidence="3" id="KW-1185">Reference proteome</keyword>
<feature type="domain" description="Integrase catalytic" evidence="1">
    <location>
        <begin position="209"/>
        <end position="394"/>
    </location>
</feature>
<protein>
    <recommendedName>
        <fullName evidence="1">Integrase catalytic domain-containing protein</fullName>
    </recommendedName>
</protein>
<dbReference type="InterPro" id="IPR036397">
    <property type="entry name" value="RNaseH_sf"/>
</dbReference>
<reference evidence="3" key="1">
    <citation type="journal article" date="2015" name="Proc. Natl. Acad. Sci. U.S.A.">
        <title>Genome sequence of the Asian Tiger mosquito, Aedes albopictus, reveals insights into its biology, genetics, and evolution.</title>
        <authorList>
            <person name="Chen X.G."/>
            <person name="Jiang X."/>
            <person name="Gu J."/>
            <person name="Xu M."/>
            <person name="Wu Y."/>
            <person name="Deng Y."/>
            <person name="Zhang C."/>
            <person name="Bonizzoni M."/>
            <person name="Dermauw W."/>
            <person name="Vontas J."/>
            <person name="Armbruster P."/>
            <person name="Huang X."/>
            <person name="Yang Y."/>
            <person name="Zhang H."/>
            <person name="He W."/>
            <person name="Peng H."/>
            <person name="Liu Y."/>
            <person name="Wu K."/>
            <person name="Chen J."/>
            <person name="Lirakis M."/>
            <person name="Topalis P."/>
            <person name="Van Leeuwen T."/>
            <person name="Hall A.B."/>
            <person name="Jiang X."/>
            <person name="Thorpe C."/>
            <person name="Mueller R.L."/>
            <person name="Sun C."/>
            <person name="Waterhouse R.M."/>
            <person name="Yan G."/>
            <person name="Tu Z.J."/>
            <person name="Fang X."/>
            <person name="James A.A."/>
        </authorList>
    </citation>
    <scope>NUCLEOTIDE SEQUENCE [LARGE SCALE GENOMIC DNA]</scope>
    <source>
        <strain evidence="3">Foshan</strain>
    </source>
</reference>
<proteinExistence type="predicted"/>
<dbReference type="InterPro" id="IPR012337">
    <property type="entry name" value="RNaseH-like_sf"/>
</dbReference>
<dbReference type="InterPro" id="IPR001584">
    <property type="entry name" value="Integrase_cat-core"/>
</dbReference>
<dbReference type="RefSeq" id="XP_062704017.1">
    <property type="nucleotide sequence ID" value="XM_062848033.1"/>
</dbReference>
<dbReference type="PROSITE" id="PS50994">
    <property type="entry name" value="INTEGRASE"/>
    <property type="match status" value="1"/>
</dbReference>
<dbReference type="SUPFAM" id="SSF53098">
    <property type="entry name" value="Ribonuclease H-like"/>
    <property type="match status" value="1"/>
</dbReference>